<evidence type="ECO:0000313" key="2">
    <source>
        <dbReference type="EMBL" id="OCW58311.1"/>
    </source>
</evidence>
<keyword evidence="3" id="KW-1185">Reference proteome</keyword>
<dbReference type="OrthoDB" id="2376237at2"/>
<gene>
    <name evidence="2" type="ORF">AWJ14_21740</name>
</gene>
<dbReference type="EMBL" id="LQZT01000008">
    <property type="protein sequence ID" value="OCW58311.1"/>
    <property type="molecule type" value="Genomic_DNA"/>
</dbReference>
<dbReference type="InterPro" id="IPR021708">
    <property type="entry name" value="DUF3291"/>
</dbReference>
<dbReference type="STRING" id="1480615.AWJ14_21740"/>
<evidence type="ECO:0000259" key="1">
    <source>
        <dbReference type="Pfam" id="PF11695"/>
    </source>
</evidence>
<proteinExistence type="predicted"/>
<feature type="domain" description="DUF3291" evidence="1">
    <location>
        <begin position="8"/>
        <end position="155"/>
    </location>
</feature>
<dbReference type="AlphaFoldDB" id="A0A1C1YXR9"/>
<dbReference type="Proteomes" id="UP000094795">
    <property type="component" value="Unassembled WGS sequence"/>
</dbReference>
<evidence type="ECO:0000313" key="3">
    <source>
        <dbReference type="Proteomes" id="UP000094795"/>
    </source>
</evidence>
<protein>
    <recommendedName>
        <fullName evidence="1">DUF3291 domain-containing protein</fullName>
    </recommendedName>
</protein>
<reference evidence="2 3" key="1">
    <citation type="submission" date="2015-12" db="EMBL/GenBank/DDBJ databases">
        <authorList>
            <person name="Shamseldin A."/>
            <person name="Moawad H."/>
            <person name="Abd El-Rahim W.M."/>
            <person name="Sadowsky M.J."/>
        </authorList>
    </citation>
    <scope>NUCLEOTIDE SEQUENCE [LARGE SCALE GENOMIC DNA]</scope>
    <source>
        <strain evidence="2 3">JC234</strain>
    </source>
</reference>
<dbReference type="InterPro" id="IPR011008">
    <property type="entry name" value="Dimeric_a/b-barrel"/>
</dbReference>
<organism evidence="2 3">
    <name type="scientific">Hoeflea olei</name>
    <dbReference type="NCBI Taxonomy" id="1480615"/>
    <lineage>
        <taxon>Bacteria</taxon>
        <taxon>Pseudomonadati</taxon>
        <taxon>Pseudomonadota</taxon>
        <taxon>Alphaproteobacteria</taxon>
        <taxon>Hyphomicrobiales</taxon>
        <taxon>Rhizobiaceae</taxon>
        <taxon>Hoeflea</taxon>
    </lineage>
</organism>
<name>A0A1C1YXR9_9HYPH</name>
<sequence length="194" mass="21377">MPSGARHLAMYNFGLHVADYNAPEVRGFLLREPLNFQAAERAAGFVGRSGYAGESGPESWGVQVFPRFIEGSGRESGPSSLSLWEDIESLMAFSYSGVHAEALKNARNWNTRNDWPPLVLWWVEAGHRPNWAEGAAKLERLHDLGPGPEAFTFKQAFGRAGESHAIDRARVKALAESNRARQADLLAQLAHIPV</sequence>
<dbReference type="SUPFAM" id="SSF54909">
    <property type="entry name" value="Dimeric alpha+beta barrel"/>
    <property type="match status" value="1"/>
</dbReference>
<accession>A0A1C1YXR9</accession>
<dbReference type="RefSeq" id="WP_066176946.1">
    <property type="nucleotide sequence ID" value="NZ_LQZT01000008.1"/>
</dbReference>
<dbReference type="Pfam" id="PF11695">
    <property type="entry name" value="DUF3291"/>
    <property type="match status" value="1"/>
</dbReference>
<comment type="caution">
    <text evidence="2">The sequence shown here is derived from an EMBL/GenBank/DDBJ whole genome shotgun (WGS) entry which is preliminary data.</text>
</comment>